<dbReference type="EMBL" id="BMAO01018380">
    <property type="protein sequence ID" value="GFR22964.1"/>
    <property type="molecule type" value="Genomic_DNA"/>
</dbReference>
<dbReference type="AlphaFoldDB" id="A0A8X6HG20"/>
<sequence length="155" mass="17333">MSVDYFVPIVFNFDRIASKMKILPTAIHAGVVKQGEAVFSGWTTKECCLKYLRTADVMSNRWFFRRQTKDQHRMTSSPPKWVVDNTACNSSNVDKKARERCLPSLPKIELTASSPTAGHVPPLSPVRNLGVPSLVLQTADSLDNIAPHIPRCDCY</sequence>
<dbReference type="OrthoDB" id="6424753at2759"/>
<name>A0A8X6HG20_TRICU</name>
<dbReference type="Proteomes" id="UP000887116">
    <property type="component" value="Unassembled WGS sequence"/>
</dbReference>
<keyword evidence="2" id="KW-1185">Reference proteome</keyword>
<evidence type="ECO:0000313" key="2">
    <source>
        <dbReference type="Proteomes" id="UP000887116"/>
    </source>
</evidence>
<proteinExistence type="predicted"/>
<evidence type="ECO:0000313" key="1">
    <source>
        <dbReference type="EMBL" id="GFR22964.1"/>
    </source>
</evidence>
<accession>A0A8X6HG20</accession>
<comment type="caution">
    <text evidence="1">The sequence shown here is derived from an EMBL/GenBank/DDBJ whole genome shotgun (WGS) entry which is preliminary data.</text>
</comment>
<reference evidence="1" key="1">
    <citation type="submission" date="2020-07" db="EMBL/GenBank/DDBJ databases">
        <title>Multicomponent nature underlies the extraordinary mechanical properties of spider dragline silk.</title>
        <authorList>
            <person name="Kono N."/>
            <person name="Nakamura H."/>
            <person name="Mori M."/>
            <person name="Yoshida Y."/>
            <person name="Ohtoshi R."/>
            <person name="Malay A.D."/>
            <person name="Moran D.A.P."/>
            <person name="Tomita M."/>
            <person name="Numata K."/>
            <person name="Arakawa K."/>
        </authorList>
    </citation>
    <scope>NUCLEOTIDE SEQUENCE</scope>
</reference>
<protein>
    <submittedName>
        <fullName evidence="1">Uncharacterized protein</fullName>
    </submittedName>
</protein>
<gene>
    <name evidence="1" type="ORF">TNCT_73821</name>
</gene>
<organism evidence="1 2">
    <name type="scientific">Trichonephila clavata</name>
    <name type="common">Joro spider</name>
    <name type="synonym">Nephila clavata</name>
    <dbReference type="NCBI Taxonomy" id="2740835"/>
    <lineage>
        <taxon>Eukaryota</taxon>
        <taxon>Metazoa</taxon>
        <taxon>Ecdysozoa</taxon>
        <taxon>Arthropoda</taxon>
        <taxon>Chelicerata</taxon>
        <taxon>Arachnida</taxon>
        <taxon>Araneae</taxon>
        <taxon>Araneomorphae</taxon>
        <taxon>Entelegynae</taxon>
        <taxon>Araneoidea</taxon>
        <taxon>Nephilidae</taxon>
        <taxon>Trichonephila</taxon>
    </lineage>
</organism>